<dbReference type="Proteomes" id="UP001501758">
    <property type="component" value="Unassembled WGS sequence"/>
</dbReference>
<dbReference type="EMBL" id="BAAAGE010000001">
    <property type="protein sequence ID" value="GAA0716045.1"/>
    <property type="molecule type" value="Genomic_DNA"/>
</dbReference>
<dbReference type="RefSeq" id="WP_343911318.1">
    <property type="nucleotide sequence ID" value="NZ_BAAAGE010000001.1"/>
</dbReference>
<evidence type="ECO:0000313" key="2">
    <source>
        <dbReference type="Proteomes" id="UP001501758"/>
    </source>
</evidence>
<name>A0ABP3TR79_9FLAO</name>
<accession>A0ABP3TR79</accession>
<comment type="caution">
    <text evidence="1">The sequence shown here is derived from an EMBL/GenBank/DDBJ whole genome shotgun (WGS) entry which is preliminary data.</text>
</comment>
<reference evidence="2" key="1">
    <citation type="journal article" date="2019" name="Int. J. Syst. Evol. Microbiol.">
        <title>The Global Catalogue of Microorganisms (GCM) 10K type strain sequencing project: providing services to taxonomists for standard genome sequencing and annotation.</title>
        <authorList>
            <consortium name="The Broad Institute Genomics Platform"/>
            <consortium name="The Broad Institute Genome Sequencing Center for Infectious Disease"/>
            <person name="Wu L."/>
            <person name="Ma J."/>
        </authorList>
    </citation>
    <scope>NUCLEOTIDE SEQUENCE [LARGE SCALE GENOMIC DNA]</scope>
    <source>
        <strain evidence="2">JCM 15974</strain>
    </source>
</reference>
<gene>
    <name evidence="1" type="ORF">GCM10009430_11310</name>
</gene>
<sequence length="125" mass="14689">MKPLYFLFTVFFIHTISAQNLDDKDIIIADFTKGYNYLSPSMIFDLLDEKYQEKMTMEEIDRFLDSTNQTLGMIEDCRMISEKDGEKSYIMQAEKSSMIMKFEFSVDNKITHYEKEVLAASIPTF</sequence>
<protein>
    <recommendedName>
        <fullName evidence="3">DUF3887 domain-containing protein</fullName>
    </recommendedName>
</protein>
<evidence type="ECO:0000313" key="1">
    <source>
        <dbReference type="EMBL" id="GAA0716045.1"/>
    </source>
</evidence>
<proteinExistence type="predicted"/>
<keyword evidence="2" id="KW-1185">Reference proteome</keyword>
<evidence type="ECO:0008006" key="3">
    <source>
        <dbReference type="Google" id="ProtNLM"/>
    </source>
</evidence>
<organism evidence="1 2">
    <name type="scientific">Aquimarina litoralis</name>
    <dbReference type="NCBI Taxonomy" id="584605"/>
    <lineage>
        <taxon>Bacteria</taxon>
        <taxon>Pseudomonadati</taxon>
        <taxon>Bacteroidota</taxon>
        <taxon>Flavobacteriia</taxon>
        <taxon>Flavobacteriales</taxon>
        <taxon>Flavobacteriaceae</taxon>
        <taxon>Aquimarina</taxon>
    </lineage>
</organism>